<sequence>MNPARLLALLAEETATYESRTPHSRRLFGQADHLFGRVPMTWMNKWAGGYPIYLAQARGNRIVDVDGHEYVDFALGDTAAMAGHSPRPTIEAVQRRIAEDGGITTMMPSDDAEWVAAELTRRFGLPLWSFTLSATDANRWALRLARMATGRSKVLSFAYCYHGSVDETFAVRDEQGQTVIRSGGVGAPIDITQTSRSAEFNDLASVEEALRHGDVAVCITEPALTNIGIVLPEPGFLEGLRELCTRYGTLLLIDETHTISVGPGGATTSWGLVPDIFVIGKSIGGGIPTGAYGITQELADRINAHAEADLIDVGGVGGTLAGNVLTTAAMRATLEEVLTGPAFDHMISLATRFREGVESTLLRYDIPWSITQLGARAEYRFTRPAPRNGTESAAAGAPETEAYLHLFMANRGVLLTPFHNMALMCPQTTLADVELHTSLFREAVDILVNADAVQLPQQHQEEPC</sequence>
<dbReference type="Gene3D" id="3.40.640.10">
    <property type="entry name" value="Type I PLP-dependent aspartate aminotransferase-like (Major domain)"/>
    <property type="match status" value="1"/>
</dbReference>
<protein>
    <submittedName>
        <fullName evidence="3">Unannotated protein</fullName>
    </submittedName>
</protein>
<dbReference type="AlphaFoldDB" id="A0A6J7GJI1"/>
<proteinExistence type="predicted"/>
<dbReference type="SUPFAM" id="SSF53383">
    <property type="entry name" value="PLP-dependent transferases"/>
    <property type="match status" value="1"/>
</dbReference>
<dbReference type="Gene3D" id="3.90.1150.10">
    <property type="entry name" value="Aspartate Aminotransferase, domain 1"/>
    <property type="match status" value="1"/>
</dbReference>
<reference evidence="3" key="1">
    <citation type="submission" date="2020-05" db="EMBL/GenBank/DDBJ databases">
        <authorList>
            <person name="Chiriac C."/>
            <person name="Salcher M."/>
            <person name="Ghai R."/>
            <person name="Kavagutti S V."/>
        </authorList>
    </citation>
    <scope>NUCLEOTIDE SEQUENCE</scope>
</reference>
<dbReference type="EMBL" id="CAFBMR010000015">
    <property type="protein sequence ID" value="CAB4908491.1"/>
    <property type="molecule type" value="Genomic_DNA"/>
</dbReference>
<dbReference type="PANTHER" id="PTHR43713">
    <property type="entry name" value="GLUTAMATE-1-SEMIALDEHYDE 2,1-AMINOMUTASE"/>
    <property type="match status" value="1"/>
</dbReference>
<evidence type="ECO:0000256" key="1">
    <source>
        <dbReference type="ARBA" id="ARBA00001933"/>
    </source>
</evidence>
<dbReference type="InterPro" id="IPR005814">
    <property type="entry name" value="Aminotrans_3"/>
</dbReference>
<dbReference type="InterPro" id="IPR015424">
    <property type="entry name" value="PyrdxlP-dep_Trfase"/>
</dbReference>
<dbReference type="InterPro" id="IPR015422">
    <property type="entry name" value="PyrdxlP-dep_Trfase_small"/>
</dbReference>
<keyword evidence="2" id="KW-0663">Pyridoxal phosphate</keyword>
<dbReference type="NCBIfam" id="NF005453">
    <property type="entry name" value="PRK07046.1"/>
    <property type="match status" value="1"/>
</dbReference>
<comment type="cofactor">
    <cofactor evidence="1">
        <name>pyridoxal 5'-phosphate</name>
        <dbReference type="ChEBI" id="CHEBI:597326"/>
    </cofactor>
</comment>
<evidence type="ECO:0000256" key="2">
    <source>
        <dbReference type="ARBA" id="ARBA00022898"/>
    </source>
</evidence>
<dbReference type="GO" id="GO:0030170">
    <property type="term" value="F:pyridoxal phosphate binding"/>
    <property type="evidence" value="ECO:0007669"/>
    <property type="project" value="InterPro"/>
</dbReference>
<dbReference type="GO" id="GO:0008483">
    <property type="term" value="F:transaminase activity"/>
    <property type="evidence" value="ECO:0007669"/>
    <property type="project" value="InterPro"/>
</dbReference>
<gene>
    <name evidence="3" type="ORF">UFOPK3610_00616</name>
</gene>
<organism evidence="3">
    <name type="scientific">freshwater metagenome</name>
    <dbReference type="NCBI Taxonomy" id="449393"/>
    <lineage>
        <taxon>unclassified sequences</taxon>
        <taxon>metagenomes</taxon>
        <taxon>ecological metagenomes</taxon>
    </lineage>
</organism>
<evidence type="ECO:0000313" key="3">
    <source>
        <dbReference type="EMBL" id="CAB4908491.1"/>
    </source>
</evidence>
<dbReference type="Pfam" id="PF00202">
    <property type="entry name" value="Aminotran_3"/>
    <property type="match status" value="1"/>
</dbReference>
<dbReference type="InterPro" id="IPR015421">
    <property type="entry name" value="PyrdxlP-dep_Trfase_major"/>
</dbReference>
<dbReference type="PANTHER" id="PTHR43713:SF3">
    <property type="entry name" value="GLUTAMATE-1-SEMIALDEHYDE 2,1-AMINOMUTASE 1, CHLOROPLASTIC-RELATED"/>
    <property type="match status" value="1"/>
</dbReference>
<name>A0A6J7GJI1_9ZZZZ</name>
<accession>A0A6J7GJI1</accession>